<feature type="domain" description="Major facilitator superfamily (MFS) profile" evidence="8">
    <location>
        <begin position="36"/>
        <end position="451"/>
    </location>
</feature>
<comment type="subcellular location">
    <subcellularLocation>
        <location evidence="1">Cell membrane</location>
        <topology evidence="1">Multi-pass membrane protein</topology>
    </subcellularLocation>
</comment>
<dbReference type="RefSeq" id="WP_270948605.1">
    <property type="nucleotide sequence ID" value="NZ_JAQGLA010000012.1"/>
</dbReference>
<evidence type="ECO:0000256" key="4">
    <source>
        <dbReference type="ARBA" id="ARBA00022692"/>
    </source>
</evidence>
<feature type="transmembrane region" description="Helical" evidence="7">
    <location>
        <begin position="76"/>
        <end position="97"/>
    </location>
</feature>
<dbReference type="Pfam" id="PF00083">
    <property type="entry name" value="Sugar_tr"/>
    <property type="match status" value="1"/>
</dbReference>
<protein>
    <submittedName>
        <fullName evidence="9">MFS transporter</fullName>
    </submittedName>
</protein>
<dbReference type="InterPro" id="IPR005828">
    <property type="entry name" value="MFS_sugar_transport-like"/>
</dbReference>
<keyword evidence="10" id="KW-1185">Reference proteome</keyword>
<dbReference type="EMBL" id="JAQGLA010000012">
    <property type="protein sequence ID" value="MDA3626032.1"/>
    <property type="molecule type" value="Genomic_DNA"/>
</dbReference>
<keyword evidence="5 7" id="KW-1133">Transmembrane helix</keyword>
<dbReference type="SUPFAM" id="SSF103473">
    <property type="entry name" value="MFS general substrate transporter"/>
    <property type="match status" value="1"/>
</dbReference>
<feature type="transmembrane region" description="Helical" evidence="7">
    <location>
        <begin position="51"/>
        <end position="70"/>
    </location>
</feature>
<feature type="transmembrane region" description="Helical" evidence="7">
    <location>
        <begin position="109"/>
        <end position="130"/>
    </location>
</feature>
<feature type="transmembrane region" description="Helical" evidence="7">
    <location>
        <begin position="268"/>
        <end position="291"/>
    </location>
</feature>
<keyword evidence="2" id="KW-0813">Transport</keyword>
<keyword evidence="6 7" id="KW-0472">Membrane</keyword>
<gene>
    <name evidence="9" type="ORF">OU415_11350</name>
</gene>
<feature type="transmembrane region" description="Helical" evidence="7">
    <location>
        <begin position="209"/>
        <end position="228"/>
    </location>
</feature>
<feature type="transmembrane region" description="Helical" evidence="7">
    <location>
        <begin position="359"/>
        <end position="383"/>
    </location>
</feature>
<feature type="transmembrane region" description="Helical" evidence="7">
    <location>
        <begin position="428"/>
        <end position="446"/>
    </location>
</feature>
<evidence type="ECO:0000256" key="2">
    <source>
        <dbReference type="ARBA" id="ARBA00022448"/>
    </source>
</evidence>
<evidence type="ECO:0000256" key="5">
    <source>
        <dbReference type="ARBA" id="ARBA00022989"/>
    </source>
</evidence>
<dbReference type="InterPro" id="IPR036259">
    <property type="entry name" value="MFS_trans_sf"/>
</dbReference>
<evidence type="ECO:0000313" key="10">
    <source>
        <dbReference type="Proteomes" id="UP001210380"/>
    </source>
</evidence>
<evidence type="ECO:0000256" key="3">
    <source>
        <dbReference type="ARBA" id="ARBA00022475"/>
    </source>
</evidence>
<dbReference type="CDD" id="cd17369">
    <property type="entry name" value="MFS_ShiA_like"/>
    <property type="match status" value="1"/>
</dbReference>
<dbReference type="PROSITE" id="PS50850">
    <property type="entry name" value="MFS"/>
    <property type="match status" value="1"/>
</dbReference>
<feature type="transmembrane region" description="Helical" evidence="7">
    <location>
        <begin position="334"/>
        <end position="353"/>
    </location>
</feature>
<proteinExistence type="predicted"/>
<accession>A0ABT4UWE7</accession>
<evidence type="ECO:0000259" key="8">
    <source>
        <dbReference type="PROSITE" id="PS50850"/>
    </source>
</evidence>
<organism evidence="9 10">
    <name type="scientific">Saccharopolyspora oryzae</name>
    <dbReference type="NCBI Taxonomy" id="2997343"/>
    <lineage>
        <taxon>Bacteria</taxon>
        <taxon>Bacillati</taxon>
        <taxon>Actinomycetota</taxon>
        <taxon>Actinomycetes</taxon>
        <taxon>Pseudonocardiales</taxon>
        <taxon>Pseudonocardiaceae</taxon>
        <taxon>Saccharopolyspora</taxon>
    </lineage>
</organism>
<feature type="transmembrane region" description="Helical" evidence="7">
    <location>
        <begin position="136"/>
        <end position="162"/>
    </location>
</feature>
<feature type="transmembrane region" description="Helical" evidence="7">
    <location>
        <begin position="303"/>
        <end position="322"/>
    </location>
</feature>
<keyword evidence="4 7" id="KW-0812">Transmembrane</keyword>
<name>A0ABT4UWE7_9PSEU</name>
<dbReference type="Proteomes" id="UP001210380">
    <property type="component" value="Unassembled WGS sequence"/>
</dbReference>
<evidence type="ECO:0000256" key="7">
    <source>
        <dbReference type="SAM" id="Phobius"/>
    </source>
</evidence>
<dbReference type="PANTHER" id="PTHR43045">
    <property type="entry name" value="SHIKIMATE TRANSPORTER"/>
    <property type="match status" value="1"/>
</dbReference>
<keyword evidence="3" id="KW-1003">Cell membrane</keyword>
<comment type="caution">
    <text evidence="9">The sequence shown here is derived from an EMBL/GenBank/DDBJ whole genome shotgun (WGS) entry which is preliminary data.</text>
</comment>
<feature type="transmembrane region" description="Helical" evidence="7">
    <location>
        <begin position="395"/>
        <end position="416"/>
    </location>
</feature>
<evidence type="ECO:0000256" key="6">
    <source>
        <dbReference type="ARBA" id="ARBA00023136"/>
    </source>
</evidence>
<reference evidence="9 10" key="1">
    <citation type="submission" date="2022-11" db="EMBL/GenBank/DDBJ databases">
        <title>Draft genome sequence of Saccharopolyspora sp. WRP15-2 isolated from rhizosphere soils of wild rice in Thailand.</title>
        <authorList>
            <person name="Duangmal K."/>
            <person name="Kammanee S."/>
            <person name="Muangham S."/>
        </authorList>
    </citation>
    <scope>NUCLEOTIDE SEQUENCE [LARGE SCALE GENOMIC DNA]</scope>
    <source>
        <strain evidence="9 10">WRP15-2</strain>
    </source>
</reference>
<evidence type="ECO:0000313" key="9">
    <source>
        <dbReference type="EMBL" id="MDA3626032.1"/>
    </source>
</evidence>
<sequence>MTDIKQGDPGGGVVAAANSASKSTANGTDQRSVKRVVLASFVGTTLEYYDFFVYGTAASIVFPVLFFPAGDATAGLLLALATYAVGYVVRPLGAALFGHFGDRIGRKNVLIATLLIMGLASALVGVLPVYGSVGLLAPIMLVILRFVQGLGIGGEWGGAALMVTESDGKGRRGLLGSLVQVAAPVGLLLATGIFSLTSALTTDEQFMAWGWRIPFLISFALVAIGFYIRMKVGESPVFAAAEEKEKEQREAEVRAPLIHVFKHYKKELALAVGARIGSDIAFYIFAMFILVYGPEHLGMDPSLALAASTLSAVAQSIAIPCFGHLCDKLGRRPVMIGGALAGIAYSFLFFAMIDSGSTFLVLIAPGIGLAVVAAMYAPIASFIPELFATNVRFTGAAVGFQMAGVFGGGFAPLIAMELIVLTQTGFSVAGYLSATLVLMVVCVALAKETSKISMTNAGK</sequence>
<evidence type="ECO:0000256" key="1">
    <source>
        <dbReference type="ARBA" id="ARBA00004651"/>
    </source>
</evidence>
<feature type="transmembrane region" description="Helical" evidence="7">
    <location>
        <begin position="174"/>
        <end position="197"/>
    </location>
</feature>
<dbReference type="InterPro" id="IPR020846">
    <property type="entry name" value="MFS_dom"/>
</dbReference>
<dbReference type="Gene3D" id="1.20.1250.20">
    <property type="entry name" value="MFS general substrate transporter like domains"/>
    <property type="match status" value="2"/>
</dbReference>
<dbReference type="PANTHER" id="PTHR43045:SF1">
    <property type="entry name" value="SHIKIMATE TRANSPORTER"/>
    <property type="match status" value="1"/>
</dbReference>